<organism evidence="2 3">
    <name type="scientific">Coniophora puteana (strain RWD-64-598)</name>
    <name type="common">Brown rot fungus</name>
    <dbReference type="NCBI Taxonomy" id="741705"/>
    <lineage>
        <taxon>Eukaryota</taxon>
        <taxon>Fungi</taxon>
        <taxon>Dikarya</taxon>
        <taxon>Basidiomycota</taxon>
        <taxon>Agaricomycotina</taxon>
        <taxon>Agaricomycetes</taxon>
        <taxon>Agaricomycetidae</taxon>
        <taxon>Boletales</taxon>
        <taxon>Coniophorineae</taxon>
        <taxon>Coniophoraceae</taxon>
        <taxon>Coniophora</taxon>
    </lineage>
</organism>
<evidence type="ECO:0000256" key="1">
    <source>
        <dbReference type="SAM" id="MobiDB-lite"/>
    </source>
</evidence>
<evidence type="ECO:0000313" key="3">
    <source>
        <dbReference type="Proteomes" id="UP000053558"/>
    </source>
</evidence>
<evidence type="ECO:0000313" key="2">
    <source>
        <dbReference type="EMBL" id="EIW79390.1"/>
    </source>
</evidence>
<gene>
    <name evidence="2" type="ORF">CONPUDRAFT_83626</name>
</gene>
<dbReference type="KEGG" id="cput:CONPUDRAFT_83626"/>
<keyword evidence="3" id="KW-1185">Reference proteome</keyword>
<name>A0A5M3MKB1_CONPW</name>
<dbReference type="RefSeq" id="XP_007771033.1">
    <property type="nucleotide sequence ID" value="XM_007772843.1"/>
</dbReference>
<protein>
    <submittedName>
        <fullName evidence="2">Uncharacterized protein</fullName>
    </submittedName>
</protein>
<dbReference type="Proteomes" id="UP000053558">
    <property type="component" value="Unassembled WGS sequence"/>
</dbReference>
<sequence length="122" mass="13559">MSQDASSQLLKPLPVPRSLSEPLRSKMLTYANRLSESRHTQTPYRPPRIACIEFAYYWGRWSPTQPHITPAALKQARSAAPNGGRCAITNSRRAKTAARLLAGLEHAEPDVRISCMGFLVVD</sequence>
<accession>A0A5M3MKB1</accession>
<proteinExistence type="predicted"/>
<dbReference type="EMBL" id="JH711581">
    <property type="protein sequence ID" value="EIW79390.1"/>
    <property type="molecule type" value="Genomic_DNA"/>
</dbReference>
<comment type="caution">
    <text evidence="2">The sequence shown here is derived from an EMBL/GenBank/DDBJ whole genome shotgun (WGS) entry which is preliminary data.</text>
</comment>
<dbReference type="AlphaFoldDB" id="A0A5M3MKB1"/>
<feature type="region of interest" description="Disordered" evidence="1">
    <location>
        <begin position="1"/>
        <end position="20"/>
    </location>
</feature>
<dbReference type="GeneID" id="19210625"/>
<reference evidence="3" key="1">
    <citation type="journal article" date="2012" name="Science">
        <title>The Paleozoic origin of enzymatic lignin decomposition reconstructed from 31 fungal genomes.</title>
        <authorList>
            <person name="Floudas D."/>
            <person name="Binder M."/>
            <person name="Riley R."/>
            <person name="Barry K."/>
            <person name="Blanchette R.A."/>
            <person name="Henrissat B."/>
            <person name="Martinez A.T."/>
            <person name="Otillar R."/>
            <person name="Spatafora J.W."/>
            <person name="Yadav J.S."/>
            <person name="Aerts A."/>
            <person name="Benoit I."/>
            <person name="Boyd A."/>
            <person name="Carlson A."/>
            <person name="Copeland A."/>
            <person name="Coutinho P.M."/>
            <person name="de Vries R.P."/>
            <person name="Ferreira P."/>
            <person name="Findley K."/>
            <person name="Foster B."/>
            <person name="Gaskell J."/>
            <person name="Glotzer D."/>
            <person name="Gorecki P."/>
            <person name="Heitman J."/>
            <person name="Hesse C."/>
            <person name="Hori C."/>
            <person name="Igarashi K."/>
            <person name="Jurgens J.A."/>
            <person name="Kallen N."/>
            <person name="Kersten P."/>
            <person name="Kohler A."/>
            <person name="Kuees U."/>
            <person name="Kumar T.K.A."/>
            <person name="Kuo A."/>
            <person name="LaButti K."/>
            <person name="Larrondo L.F."/>
            <person name="Lindquist E."/>
            <person name="Ling A."/>
            <person name="Lombard V."/>
            <person name="Lucas S."/>
            <person name="Lundell T."/>
            <person name="Martin R."/>
            <person name="McLaughlin D.J."/>
            <person name="Morgenstern I."/>
            <person name="Morin E."/>
            <person name="Murat C."/>
            <person name="Nagy L.G."/>
            <person name="Nolan M."/>
            <person name="Ohm R.A."/>
            <person name="Patyshakuliyeva A."/>
            <person name="Rokas A."/>
            <person name="Ruiz-Duenas F.J."/>
            <person name="Sabat G."/>
            <person name="Salamov A."/>
            <person name="Samejima M."/>
            <person name="Schmutz J."/>
            <person name="Slot J.C."/>
            <person name="St John F."/>
            <person name="Stenlid J."/>
            <person name="Sun H."/>
            <person name="Sun S."/>
            <person name="Syed K."/>
            <person name="Tsang A."/>
            <person name="Wiebenga A."/>
            <person name="Young D."/>
            <person name="Pisabarro A."/>
            <person name="Eastwood D.C."/>
            <person name="Martin F."/>
            <person name="Cullen D."/>
            <person name="Grigoriev I.V."/>
            <person name="Hibbett D.S."/>
        </authorList>
    </citation>
    <scope>NUCLEOTIDE SEQUENCE [LARGE SCALE GENOMIC DNA]</scope>
    <source>
        <strain evidence="3">RWD-64-598 SS2</strain>
    </source>
</reference>